<evidence type="ECO:0000256" key="1">
    <source>
        <dbReference type="SAM" id="Coils"/>
    </source>
</evidence>
<dbReference type="AlphaFoldDB" id="A0AAD9VNL5"/>
<accession>A0AAD9VNL5</accession>
<evidence type="ECO:0000313" key="3">
    <source>
        <dbReference type="EMBL" id="KAK2581268.1"/>
    </source>
</evidence>
<reference evidence="3" key="2">
    <citation type="journal article" date="2023" name="Commun. Biol.">
        <title>Intrasexual cuticular hydrocarbon dimorphism in a wasp sheds light on hydrocarbon biosynthesis genes in Hymenoptera.</title>
        <authorList>
            <person name="Moris V.C."/>
            <person name="Podsiadlowski L."/>
            <person name="Martin S."/>
            <person name="Oeyen J.P."/>
            <person name="Donath A."/>
            <person name="Petersen M."/>
            <person name="Wilbrandt J."/>
            <person name="Misof B."/>
            <person name="Liedtke D."/>
            <person name="Thamm M."/>
            <person name="Scheiner R."/>
            <person name="Schmitt T."/>
            <person name="Niehuis O."/>
        </authorList>
    </citation>
    <scope>NUCLEOTIDE SEQUENCE</scope>
    <source>
        <strain evidence="3">GBR_01_08_01A</strain>
    </source>
</reference>
<feature type="coiled-coil region" evidence="1">
    <location>
        <begin position="20"/>
        <end position="54"/>
    </location>
</feature>
<dbReference type="EMBL" id="JAIFRP010000042">
    <property type="protein sequence ID" value="KAK2581268.1"/>
    <property type="molecule type" value="Genomic_DNA"/>
</dbReference>
<evidence type="ECO:0000313" key="4">
    <source>
        <dbReference type="Proteomes" id="UP001258017"/>
    </source>
</evidence>
<feature type="region of interest" description="Disordered" evidence="2">
    <location>
        <begin position="304"/>
        <end position="359"/>
    </location>
</feature>
<dbReference type="Proteomes" id="UP001258017">
    <property type="component" value="Unassembled WGS sequence"/>
</dbReference>
<keyword evidence="4" id="KW-1185">Reference proteome</keyword>
<feature type="compositionally biased region" description="Polar residues" evidence="2">
    <location>
        <begin position="334"/>
        <end position="354"/>
    </location>
</feature>
<comment type="caution">
    <text evidence="3">The sequence shown here is derived from an EMBL/GenBank/DDBJ whole genome shotgun (WGS) entry which is preliminary data.</text>
</comment>
<proteinExistence type="predicted"/>
<sequence>MELSKSSSDIDDNNVTNLSEDASSIKIIKLEKEIEDLENTVKQLKAKLNAVKFDDEGLTESNDAGPTDIKLELYKYSGLYCTVANKSEQVIAFNSASREQQENQCAIQFLKEGRKMKTGKWVMPMSVDINQLKNEIPLNNIRNLLHFVKNSKHYVDCYQSRSQQFQELKSSVGNLRFCDVHSNLGYTSVILELLNVHDKEENSYVNTTIYLWYNSKRARPTEIKIDIIGSTEYDREIQKELKKSVKVFQSMNLQTAFDNILTDNNKRFTWERIQKDTALEIDECSSTEEDEDWEEYSFHKKAQSRKISRKRRRQRLKKQNRKKKKEDNSDELKQQNANVKEANKPTSSQVSSKIQSRRSDSAYQSTLDKFAYNLSFKKKRKSDLEIAQKKYNIKPLSVTLNRINKKFTSTPIRSYPTGHTPFKVLPSFDISNINENDSS</sequence>
<reference evidence="3" key="1">
    <citation type="submission" date="2021-08" db="EMBL/GenBank/DDBJ databases">
        <authorList>
            <person name="Misof B."/>
            <person name="Oliver O."/>
            <person name="Podsiadlowski L."/>
            <person name="Donath A."/>
            <person name="Peters R."/>
            <person name="Mayer C."/>
            <person name="Rust J."/>
            <person name="Gunkel S."/>
            <person name="Lesny P."/>
            <person name="Martin S."/>
            <person name="Oeyen J.P."/>
            <person name="Petersen M."/>
            <person name="Panagiotis P."/>
            <person name="Wilbrandt J."/>
            <person name="Tanja T."/>
        </authorList>
    </citation>
    <scope>NUCLEOTIDE SEQUENCE</scope>
    <source>
        <strain evidence="3">GBR_01_08_01A</strain>
        <tissue evidence="3">Thorax + abdomen</tissue>
    </source>
</reference>
<organism evidence="3 4">
    <name type="scientific">Odynerus spinipes</name>
    <dbReference type="NCBI Taxonomy" id="1348599"/>
    <lineage>
        <taxon>Eukaryota</taxon>
        <taxon>Metazoa</taxon>
        <taxon>Ecdysozoa</taxon>
        <taxon>Arthropoda</taxon>
        <taxon>Hexapoda</taxon>
        <taxon>Insecta</taxon>
        <taxon>Pterygota</taxon>
        <taxon>Neoptera</taxon>
        <taxon>Endopterygota</taxon>
        <taxon>Hymenoptera</taxon>
        <taxon>Apocrita</taxon>
        <taxon>Aculeata</taxon>
        <taxon>Vespoidea</taxon>
        <taxon>Vespidae</taxon>
        <taxon>Eumeninae</taxon>
        <taxon>Odynerus</taxon>
    </lineage>
</organism>
<keyword evidence="1" id="KW-0175">Coiled coil</keyword>
<protein>
    <submittedName>
        <fullName evidence="3">Uncharacterized protein</fullName>
    </submittedName>
</protein>
<gene>
    <name evidence="3" type="ORF">KPH14_008058</name>
</gene>
<evidence type="ECO:0000256" key="2">
    <source>
        <dbReference type="SAM" id="MobiDB-lite"/>
    </source>
</evidence>
<feature type="compositionally biased region" description="Basic residues" evidence="2">
    <location>
        <begin position="304"/>
        <end position="324"/>
    </location>
</feature>
<name>A0AAD9VNL5_9HYME</name>